<dbReference type="PROSITE" id="PS00518">
    <property type="entry name" value="ZF_RING_1"/>
    <property type="match status" value="1"/>
</dbReference>
<evidence type="ECO:0000256" key="8">
    <source>
        <dbReference type="ARBA" id="ARBA00022833"/>
    </source>
</evidence>
<dbReference type="AlphaFoldDB" id="A0A8J5L074"/>
<dbReference type="InterPro" id="IPR001841">
    <property type="entry name" value="Znf_RING"/>
</dbReference>
<dbReference type="Gene3D" id="3.30.40.10">
    <property type="entry name" value="Zinc/RING finger domain, C3HC4 (zinc finger)"/>
    <property type="match status" value="1"/>
</dbReference>
<dbReference type="SUPFAM" id="SSF57850">
    <property type="entry name" value="RING/U-box"/>
    <property type="match status" value="1"/>
</dbReference>
<dbReference type="EMBL" id="JACMSC010000010">
    <property type="protein sequence ID" value="KAG6502704.1"/>
    <property type="molecule type" value="Genomic_DNA"/>
</dbReference>
<keyword evidence="10" id="KW-0732">Signal</keyword>
<name>A0A8J5L074_ZINOF</name>
<sequence>MIFHSSICGLMVGVVHFSALAHASFGGSAMKFGQTFTEYLHGEQKAFLNKCSHVEYKRLKKVLKSCRICRSLSDDGGAINVSKQREDNELPTEDDQCDSCASCNQRFFTELTKEASEIAVCFSSRVRRLLNLHISSGLYRCVWRLRHCFADDQQVMIQEGRMLLDYVTMNAIAINKILKKYDKVHGSVDGRNFKTMMRAKQIELLQSPWLIELGAFYLNFRGSDMGEPGEFFNKVSCDLSDTQPVMTMTLLNSKKYEYSLICPICLDIVFNPYALGCGHLFCKGCACSAASVLLFQGLKEAPKSAKCPVCRACYLTIMINEDPPLMKSASWDYISCGYVQGCSAYDRTGPPVQEQVGMYKDAVHMTELDLLFKNRCKKYWKERLRSERSEMVKQAKEYWERQAISAVGI</sequence>
<evidence type="ECO:0000259" key="11">
    <source>
        <dbReference type="PROSITE" id="PS50089"/>
    </source>
</evidence>
<dbReference type="PROSITE" id="PS50089">
    <property type="entry name" value="ZF_RING_2"/>
    <property type="match status" value="1"/>
</dbReference>
<evidence type="ECO:0000256" key="5">
    <source>
        <dbReference type="ARBA" id="ARBA00022723"/>
    </source>
</evidence>
<dbReference type="PANTHER" id="PTHR46764:SF2">
    <property type="entry name" value="E3 UBIQUITIN-PROTEIN LIGASE BAH1-LIKE-RELATED"/>
    <property type="match status" value="1"/>
</dbReference>
<keyword evidence="14" id="KW-1185">Reference proteome</keyword>
<dbReference type="GO" id="GO:0008270">
    <property type="term" value="F:zinc ion binding"/>
    <property type="evidence" value="ECO:0007669"/>
    <property type="project" value="UniProtKB-KW"/>
</dbReference>
<dbReference type="UniPathway" id="UPA00143"/>
<dbReference type="PANTHER" id="PTHR46764">
    <property type="entry name" value="E3 UBIQUITIN-PROTEIN LIGASE BAH1"/>
    <property type="match status" value="1"/>
</dbReference>
<dbReference type="InterPro" id="IPR033326">
    <property type="entry name" value="BAH1"/>
</dbReference>
<dbReference type="Pfam" id="PF13445">
    <property type="entry name" value="zf-RING_UBOX"/>
    <property type="match status" value="1"/>
</dbReference>
<evidence type="ECO:0000256" key="6">
    <source>
        <dbReference type="ARBA" id="ARBA00022771"/>
    </source>
</evidence>
<protein>
    <recommendedName>
        <fullName evidence="3">RING-type E3 ubiquitin transferase</fullName>
        <ecNumber evidence="3">2.3.2.27</ecNumber>
    </recommendedName>
</protein>
<dbReference type="SMART" id="SM00184">
    <property type="entry name" value="RING"/>
    <property type="match status" value="1"/>
</dbReference>
<feature type="domain" description="SPX" evidence="12">
    <location>
        <begin position="30"/>
        <end position="195"/>
    </location>
</feature>
<gene>
    <name evidence="13" type="ORF">ZIOFF_034990</name>
</gene>
<proteinExistence type="predicted"/>
<keyword evidence="5" id="KW-0479">Metal-binding</keyword>
<accession>A0A8J5L074</accession>
<dbReference type="InterPro" id="IPR027370">
    <property type="entry name" value="Znf-RING_euk"/>
</dbReference>
<evidence type="ECO:0000256" key="2">
    <source>
        <dbReference type="ARBA" id="ARBA00004906"/>
    </source>
</evidence>
<evidence type="ECO:0000313" key="14">
    <source>
        <dbReference type="Proteomes" id="UP000734854"/>
    </source>
</evidence>
<dbReference type="InterPro" id="IPR013083">
    <property type="entry name" value="Znf_RING/FYVE/PHD"/>
</dbReference>
<dbReference type="InterPro" id="IPR017907">
    <property type="entry name" value="Znf_RING_CS"/>
</dbReference>
<dbReference type="CDD" id="cd14482">
    <property type="entry name" value="SPX_BAH1-like"/>
    <property type="match status" value="1"/>
</dbReference>
<comment type="pathway">
    <text evidence="2">Protein modification; protein ubiquitination.</text>
</comment>
<feature type="chain" id="PRO_5035293239" description="RING-type E3 ubiquitin transferase" evidence="10">
    <location>
        <begin position="24"/>
        <end position="409"/>
    </location>
</feature>
<evidence type="ECO:0000256" key="3">
    <source>
        <dbReference type="ARBA" id="ARBA00012483"/>
    </source>
</evidence>
<evidence type="ECO:0000256" key="9">
    <source>
        <dbReference type="PROSITE-ProRule" id="PRU00175"/>
    </source>
</evidence>
<evidence type="ECO:0000313" key="13">
    <source>
        <dbReference type="EMBL" id="KAG6502704.1"/>
    </source>
</evidence>
<dbReference type="GO" id="GO:0016567">
    <property type="term" value="P:protein ubiquitination"/>
    <property type="evidence" value="ECO:0007669"/>
    <property type="project" value="UniProtKB-UniPathway"/>
</dbReference>
<feature type="domain" description="RING-type" evidence="11">
    <location>
        <begin position="262"/>
        <end position="311"/>
    </location>
</feature>
<keyword evidence="7" id="KW-0833">Ubl conjugation pathway</keyword>
<feature type="signal peptide" evidence="10">
    <location>
        <begin position="1"/>
        <end position="23"/>
    </location>
</feature>
<keyword evidence="8" id="KW-0862">Zinc</keyword>
<dbReference type="EC" id="2.3.2.27" evidence="3"/>
<evidence type="ECO:0000256" key="1">
    <source>
        <dbReference type="ARBA" id="ARBA00000900"/>
    </source>
</evidence>
<dbReference type="GO" id="GO:0061630">
    <property type="term" value="F:ubiquitin protein ligase activity"/>
    <property type="evidence" value="ECO:0007669"/>
    <property type="project" value="UniProtKB-EC"/>
</dbReference>
<dbReference type="Proteomes" id="UP000734854">
    <property type="component" value="Unassembled WGS sequence"/>
</dbReference>
<comment type="caution">
    <text evidence="13">The sequence shown here is derived from an EMBL/GenBank/DDBJ whole genome shotgun (WGS) entry which is preliminary data.</text>
</comment>
<organism evidence="13 14">
    <name type="scientific">Zingiber officinale</name>
    <name type="common">Ginger</name>
    <name type="synonym">Amomum zingiber</name>
    <dbReference type="NCBI Taxonomy" id="94328"/>
    <lineage>
        <taxon>Eukaryota</taxon>
        <taxon>Viridiplantae</taxon>
        <taxon>Streptophyta</taxon>
        <taxon>Embryophyta</taxon>
        <taxon>Tracheophyta</taxon>
        <taxon>Spermatophyta</taxon>
        <taxon>Magnoliopsida</taxon>
        <taxon>Liliopsida</taxon>
        <taxon>Zingiberales</taxon>
        <taxon>Zingiberaceae</taxon>
        <taxon>Zingiber</taxon>
    </lineage>
</organism>
<comment type="catalytic activity">
    <reaction evidence="1">
        <text>S-ubiquitinyl-[E2 ubiquitin-conjugating enzyme]-L-cysteine + [acceptor protein]-L-lysine = [E2 ubiquitin-conjugating enzyme]-L-cysteine + N(6)-ubiquitinyl-[acceptor protein]-L-lysine.</text>
        <dbReference type="EC" id="2.3.2.27"/>
    </reaction>
</comment>
<reference evidence="13 14" key="1">
    <citation type="submission" date="2020-08" db="EMBL/GenBank/DDBJ databases">
        <title>Plant Genome Project.</title>
        <authorList>
            <person name="Zhang R.-G."/>
        </authorList>
    </citation>
    <scope>NUCLEOTIDE SEQUENCE [LARGE SCALE GENOMIC DNA]</scope>
    <source>
        <tissue evidence="13">Rhizome</tissue>
    </source>
</reference>
<evidence type="ECO:0000256" key="4">
    <source>
        <dbReference type="ARBA" id="ARBA00022679"/>
    </source>
</evidence>
<dbReference type="PROSITE" id="PS51382">
    <property type="entry name" value="SPX"/>
    <property type="match status" value="1"/>
</dbReference>
<evidence type="ECO:0000256" key="10">
    <source>
        <dbReference type="SAM" id="SignalP"/>
    </source>
</evidence>
<evidence type="ECO:0000259" key="12">
    <source>
        <dbReference type="PROSITE" id="PS51382"/>
    </source>
</evidence>
<evidence type="ECO:0000256" key="7">
    <source>
        <dbReference type="ARBA" id="ARBA00022786"/>
    </source>
</evidence>
<keyword evidence="6 9" id="KW-0863">Zinc-finger</keyword>
<keyword evidence="4" id="KW-0808">Transferase</keyword>
<dbReference type="InterPro" id="IPR004331">
    <property type="entry name" value="SPX_dom"/>
</dbReference>